<feature type="domain" description="Fido" evidence="1">
    <location>
        <begin position="108"/>
        <end position="252"/>
    </location>
</feature>
<organism evidence="2 3">
    <name type="scientific">Brevibacterium samyangense</name>
    <dbReference type="NCBI Taxonomy" id="366888"/>
    <lineage>
        <taxon>Bacteria</taxon>
        <taxon>Bacillati</taxon>
        <taxon>Actinomycetota</taxon>
        <taxon>Actinomycetes</taxon>
        <taxon>Micrococcales</taxon>
        <taxon>Brevibacteriaceae</taxon>
        <taxon>Brevibacterium</taxon>
    </lineage>
</organism>
<keyword evidence="3" id="KW-1185">Reference proteome</keyword>
<dbReference type="EMBL" id="BAAANO010000004">
    <property type="protein sequence ID" value="GAA1999015.1"/>
    <property type="molecule type" value="Genomic_DNA"/>
</dbReference>
<dbReference type="SUPFAM" id="SSF140931">
    <property type="entry name" value="Fic-like"/>
    <property type="match status" value="1"/>
</dbReference>
<evidence type="ECO:0000313" key="2">
    <source>
        <dbReference type="EMBL" id="GAA1999015.1"/>
    </source>
</evidence>
<dbReference type="PROSITE" id="PS51459">
    <property type="entry name" value="FIDO"/>
    <property type="match status" value="1"/>
</dbReference>
<dbReference type="Gene3D" id="1.10.3290.10">
    <property type="entry name" value="Fido-like domain"/>
    <property type="match status" value="1"/>
</dbReference>
<proteinExistence type="predicted"/>
<accession>A0ABP5EM39</accession>
<dbReference type="InterPro" id="IPR003812">
    <property type="entry name" value="Fido"/>
</dbReference>
<dbReference type="RefSeq" id="WP_344306334.1">
    <property type="nucleotide sequence ID" value="NZ_BAAANO010000004.1"/>
</dbReference>
<evidence type="ECO:0000313" key="3">
    <source>
        <dbReference type="Proteomes" id="UP001500755"/>
    </source>
</evidence>
<protein>
    <submittedName>
        <fullName evidence="2">Oxidoreductase</fullName>
    </submittedName>
</protein>
<name>A0ABP5EM39_9MICO</name>
<evidence type="ECO:0000259" key="1">
    <source>
        <dbReference type="PROSITE" id="PS51459"/>
    </source>
</evidence>
<dbReference type="Proteomes" id="UP001500755">
    <property type="component" value="Unassembled WGS sequence"/>
</dbReference>
<gene>
    <name evidence="2" type="ORF">GCM10009755_03020</name>
</gene>
<reference evidence="3" key="1">
    <citation type="journal article" date="2019" name="Int. J. Syst. Evol. Microbiol.">
        <title>The Global Catalogue of Microorganisms (GCM) 10K type strain sequencing project: providing services to taxonomists for standard genome sequencing and annotation.</title>
        <authorList>
            <consortium name="The Broad Institute Genomics Platform"/>
            <consortium name="The Broad Institute Genome Sequencing Center for Infectious Disease"/>
            <person name="Wu L."/>
            <person name="Ma J."/>
        </authorList>
    </citation>
    <scope>NUCLEOTIDE SEQUENCE [LARGE SCALE GENOMIC DNA]</scope>
    <source>
        <strain evidence="3">JCM 14546</strain>
    </source>
</reference>
<sequence length="280" mass="29009">MPTPSDALRTLASIPEVDAAVTAARNACTELRWHNALRKRMPECRAEATIRAARASAALEGARYPLTFVREVVGAGREVPSDLSGAQLSASVRVAAVTQELSEKPDALRTGFSHTLSKLALAAGAGLAPEEQLGRPRIAGETPGDLGGLPPAPDPGEIAERLAFLEELLADPTLPGLVVASILHGEILALRPFVIGNGLVARALFRIHLVSAGVDPTGVNVPEAAFLSDATGYGQGGAYYTSGKDVPGWIISCASAVEKGAGEGRQVCQSVQAGRIPRSV</sequence>
<comment type="caution">
    <text evidence="2">The sequence shown here is derived from an EMBL/GenBank/DDBJ whole genome shotgun (WGS) entry which is preliminary data.</text>
</comment>
<dbReference type="InterPro" id="IPR036597">
    <property type="entry name" value="Fido-like_dom_sf"/>
</dbReference>